<sequence>MSKHKTHRADDKRRAGMSDNVRWKAQQGSTGSAKPLIGLFNDRRDSNGNGKRAK</sequence>
<accession>A0AAU3IDI7</accession>
<proteinExistence type="predicted"/>
<evidence type="ECO:0000256" key="1">
    <source>
        <dbReference type="SAM" id="MobiDB-lite"/>
    </source>
</evidence>
<reference evidence="2" key="1">
    <citation type="submission" date="2022-10" db="EMBL/GenBank/DDBJ databases">
        <title>The complete genomes of actinobacterial strains from the NBC collection.</title>
        <authorList>
            <person name="Joergensen T.S."/>
            <person name="Alvarez Arevalo M."/>
            <person name="Sterndorff E.B."/>
            <person name="Faurdal D."/>
            <person name="Vuksanovic O."/>
            <person name="Mourched A.-S."/>
            <person name="Charusanti P."/>
            <person name="Shaw S."/>
            <person name="Blin K."/>
            <person name="Weber T."/>
        </authorList>
    </citation>
    <scope>NUCLEOTIDE SEQUENCE</scope>
    <source>
        <strain evidence="2">NBC_01393</strain>
    </source>
</reference>
<gene>
    <name evidence="2" type="ORF">OG699_37845</name>
</gene>
<dbReference type="EMBL" id="CP109546">
    <property type="protein sequence ID" value="WTZ13226.1"/>
    <property type="molecule type" value="Genomic_DNA"/>
</dbReference>
<name>A0AAU3IDI7_9ACTN</name>
<organism evidence="2">
    <name type="scientific">Streptomyces sp. NBC_01393</name>
    <dbReference type="NCBI Taxonomy" id="2903851"/>
    <lineage>
        <taxon>Bacteria</taxon>
        <taxon>Bacillati</taxon>
        <taxon>Actinomycetota</taxon>
        <taxon>Actinomycetes</taxon>
        <taxon>Kitasatosporales</taxon>
        <taxon>Streptomycetaceae</taxon>
        <taxon>Streptomyces</taxon>
    </lineage>
</organism>
<protein>
    <submittedName>
        <fullName evidence="2">Uncharacterized protein</fullName>
    </submittedName>
</protein>
<feature type="region of interest" description="Disordered" evidence="1">
    <location>
        <begin position="1"/>
        <end position="54"/>
    </location>
</feature>
<dbReference type="AlphaFoldDB" id="A0AAU3IDI7"/>
<evidence type="ECO:0000313" key="2">
    <source>
        <dbReference type="EMBL" id="WTZ13226.1"/>
    </source>
</evidence>